<feature type="compositionally biased region" description="Polar residues" evidence="1">
    <location>
        <begin position="99"/>
        <end position="108"/>
    </location>
</feature>
<protein>
    <submittedName>
        <fullName evidence="2">Uncharacterized protein</fullName>
    </submittedName>
</protein>
<proteinExistence type="predicted"/>
<feature type="compositionally biased region" description="Polar residues" evidence="1">
    <location>
        <begin position="30"/>
        <end position="43"/>
    </location>
</feature>
<accession>A0A1G6APN3</accession>
<dbReference type="Proteomes" id="UP000199228">
    <property type="component" value="Unassembled WGS sequence"/>
</dbReference>
<keyword evidence="3" id="KW-1185">Reference proteome</keyword>
<sequence>MSIRPIDFNGMVQNSQDVTNFQRQEENRGMVQQQNVSTQFEQQAQERPHKVNEKDDAGSSADSGSMKDAKDKGNGAYKKNENNKKKKKEQKQDRIVLKSQAQSFDMKI</sequence>
<reference evidence="2 3" key="1">
    <citation type="submission" date="2016-10" db="EMBL/GenBank/DDBJ databases">
        <authorList>
            <person name="de Groot N.N."/>
        </authorList>
    </citation>
    <scope>NUCLEOTIDE SEQUENCE [LARGE SCALE GENOMIC DNA]</scope>
    <source>
        <strain evidence="2 3">DSM 3217</strain>
    </source>
</reference>
<feature type="compositionally biased region" description="Basic and acidic residues" evidence="1">
    <location>
        <begin position="65"/>
        <end position="83"/>
    </location>
</feature>
<feature type="compositionally biased region" description="Basic and acidic residues" evidence="1">
    <location>
        <begin position="44"/>
        <end position="57"/>
    </location>
</feature>
<dbReference type="STRING" id="1732.SAMN02910417_00808"/>
<evidence type="ECO:0000313" key="2">
    <source>
        <dbReference type="EMBL" id="SDB10277.1"/>
    </source>
</evidence>
<feature type="compositionally biased region" description="Polar residues" evidence="1">
    <location>
        <begin position="11"/>
        <end position="22"/>
    </location>
</feature>
<dbReference type="RefSeq" id="WP_090172453.1">
    <property type="nucleotide sequence ID" value="NZ_FMXR01000006.1"/>
</dbReference>
<gene>
    <name evidence="2" type="ORF">SAMN02910417_00808</name>
</gene>
<organism evidence="2 3">
    <name type="scientific">Eubacterium oxidoreducens</name>
    <dbReference type="NCBI Taxonomy" id="1732"/>
    <lineage>
        <taxon>Bacteria</taxon>
        <taxon>Bacillati</taxon>
        <taxon>Bacillota</taxon>
        <taxon>Clostridia</taxon>
        <taxon>Eubacteriales</taxon>
        <taxon>Eubacteriaceae</taxon>
        <taxon>Eubacterium</taxon>
    </lineage>
</organism>
<dbReference type="AlphaFoldDB" id="A0A1G6APN3"/>
<evidence type="ECO:0000313" key="3">
    <source>
        <dbReference type="Proteomes" id="UP000199228"/>
    </source>
</evidence>
<dbReference type="EMBL" id="FMXR01000006">
    <property type="protein sequence ID" value="SDB10277.1"/>
    <property type="molecule type" value="Genomic_DNA"/>
</dbReference>
<dbReference type="OrthoDB" id="2064336at2"/>
<name>A0A1G6APN3_EUBOX</name>
<feature type="region of interest" description="Disordered" evidence="1">
    <location>
        <begin position="1"/>
        <end position="108"/>
    </location>
</feature>
<evidence type="ECO:0000256" key="1">
    <source>
        <dbReference type="SAM" id="MobiDB-lite"/>
    </source>
</evidence>